<keyword evidence="3" id="KW-0539">Nucleus</keyword>
<dbReference type="GO" id="GO:0010112">
    <property type="term" value="P:regulation of systemic acquired resistance"/>
    <property type="evidence" value="ECO:0007669"/>
    <property type="project" value="InterPro"/>
</dbReference>
<reference evidence="5" key="1">
    <citation type="submission" date="2017-07" db="EMBL/GenBank/DDBJ databases">
        <title>Taro Niue Genome Assembly and Annotation.</title>
        <authorList>
            <person name="Atibalentja N."/>
            <person name="Keating K."/>
            <person name="Fields C.J."/>
        </authorList>
    </citation>
    <scope>NUCLEOTIDE SEQUENCE</scope>
    <source>
        <strain evidence="5">Niue_2</strain>
        <tissue evidence="5">Leaf</tissue>
    </source>
</reference>
<evidence type="ECO:0000256" key="3">
    <source>
        <dbReference type="ARBA" id="ARBA00023242"/>
    </source>
</evidence>
<dbReference type="EMBL" id="NMUH01018139">
    <property type="protein sequence ID" value="MQM23821.1"/>
    <property type="molecule type" value="Genomic_DNA"/>
</dbReference>
<dbReference type="PANTHER" id="PTHR33669:SF4">
    <property type="entry name" value="NRR REPRESSOR HOMOLOG 2"/>
    <property type="match status" value="1"/>
</dbReference>
<comment type="similarity">
    <text evidence="2">Belongs to the NPR1-interactor family.</text>
</comment>
<dbReference type="Proteomes" id="UP000652761">
    <property type="component" value="Unassembled WGS sequence"/>
</dbReference>
<keyword evidence="6" id="KW-1185">Reference proteome</keyword>
<evidence type="ECO:0000313" key="6">
    <source>
        <dbReference type="Proteomes" id="UP000652761"/>
    </source>
</evidence>
<dbReference type="AlphaFoldDB" id="A0A843XXV5"/>
<protein>
    <submittedName>
        <fullName evidence="5">Uncharacterized protein</fullName>
    </submittedName>
</protein>
<evidence type="ECO:0000256" key="4">
    <source>
        <dbReference type="SAM" id="MobiDB-lite"/>
    </source>
</evidence>
<name>A0A843XXV5_COLES</name>
<dbReference type="InterPro" id="IPR031425">
    <property type="entry name" value="NPR1/NH1-interacting"/>
</dbReference>
<evidence type="ECO:0000256" key="1">
    <source>
        <dbReference type="ARBA" id="ARBA00004123"/>
    </source>
</evidence>
<comment type="subcellular location">
    <subcellularLocation>
        <location evidence="1">Nucleus</location>
    </subcellularLocation>
</comment>
<dbReference type="GO" id="GO:0005634">
    <property type="term" value="C:nucleus"/>
    <property type="evidence" value="ECO:0007669"/>
    <property type="project" value="UniProtKB-SubCell"/>
</dbReference>
<accession>A0A843XXV5</accession>
<sequence>MEADRKRKRPTEDWEDKRTNSRGDAGNLRSAGTEEAARPPVDGDVEEEVEEFFAIVRRMHAIRRQFTGGDDPMTEASGRQMLRRGQAERKGIYRWRPAFEWEDFEEQHNDKFSDAGDCCTRGEVGSATSASLAAVGVGGKREEKTVPKETSVCLDLNKEPEPELVVGSAPLRMLYPLWWYDPVWAGAKRASTRKKGKTIAGEDEDLQNQKRISGAR</sequence>
<feature type="region of interest" description="Disordered" evidence="4">
    <location>
        <begin position="191"/>
        <end position="216"/>
    </location>
</feature>
<feature type="region of interest" description="Disordered" evidence="4">
    <location>
        <begin position="1"/>
        <end position="45"/>
    </location>
</feature>
<dbReference type="Pfam" id="PF15699">
    <property type="entry name" value="NPR1_interact"/>
    <property type="match status" value="1"/>
</dbReference>
<proteinExistence type="inferred from homology"/>
<organism evidence="5 6">
    <name type="scientific">Colocasia esculenta</name>
    <name type="common">Wild taro</name>
    <name type="synonym">Arum esculentum</name>
    <dbReference type="NCBI Taxonomy" id="4460"/>
    <lineage>
        <taxon>Eukaryota</taxon>
        <taxon>Viridiplantae</taxon>
        <taxon>Streptophyta</taxon>
        <taxon>Embryophyta</taxon>
        <taxon>Tracheophyta</taxon>
        <taxon>Spermatophyta</taxon>
        <taxon>Magnoliopsida</taxon>
        <taxon>Liliopsida</taxon>
        <taxon>Araceae</taxon>
        <taxon>Aroideae</taxon>
        <taxon>Colocasieae</taxon>
        <taxon>Colocasia</taxon>
    </lineage>
</organism>
<evidence type="ECO:0000256" key="2">
    <source>
        <dbReference type="ARBA" id="ARBA00009937"/>
    </source>
</evidence>
<evidence type="ECO:0000313" key="5">
    <source>
        <dbReference type="EMBL" id="MQM23821.1"/>
    </source>
</evidence>
<comment type="caution">
    <text evidence="5">The sequence shown here is derived from an EMBL/GenBank/DDBJ whole genome shotgun (WGS) entry which is preliminary data.</text>
</comment>
<feature type="compositionally biased region" description="Basic and acidic residues" evidence="4">
    <location>
        <begin position="10"/>
        <end position="21"/>
    </location>
</feature>
<gene>
    <name evidence="5" type="ORF">Taro_056891</name>
</gene>
<dbReference type="PANTHER" id="PTHR33669">
    <property type="entry name" value="PROTEIN NEGATIVE REGULATOR OF RESISTANCE"/>
    <property type="match status" value="1"/>
</dbReference>